<reference evidence="1" key="1">
    <citation type="submission" date="2018-05" db="EMBL/GenBank/DDBJ databases">
        <authorList>
            <person name="Lanie J.A."/>
            <person name="Ng W.-L."/>
            <person name="Kazmierczak K.M."/>
            <person name="Andrzejewski T.M."/>
            <person name="Davidsen T.M."/>
            <person name="Wayne K.J."/>
            <person name="Tettelin H."/>
            <person name="Glass J.I."/>
            <person name="Rusch D."/>
            <person name="Podicherti R."/>
            <person name="Tsui H.-C.T."/>
            <person name="Winkler M.E."/>
        </authorList>
    </citation>
    <scope>NUCLEOTIDE SEQUENCE</scope>
</reference>
<dbReference type="EMBL" id="UINC01170524">
    <property type="protein sequence ID" value="SVD74608.1"/>
    <property type="molecule type" value="Genomic_DNA"/>
</dbReference>
<accession>A0A382XWE7</accession>
<sequence length="67" mass="7934">MSVFNSLPPKINQIHLINWLKDNYSFLSKKKILLKKLNSERDSNFLVNINSKQKYVLKISNPEESRE</sequence>
<dbReference type="AlphaFoldDB" id="A0A382XWE7"/>
<feature type="non-terminal residue" evidence="1">
    <location>
        <position position="67"/>
    </location>
</feature>
<name>A0A382XWE7_9ZZZZ</name>
<evidence type="ECO:0008006" key="2">
    <source>
        <dbReference type="Google" id="ProtNLM"/>
    </source>
</evidence>
<evidence type="ECO:0000313" key="1">
    <source>
        <dbReference type="EMBL" id="SVD74608.1"/>
    </source>
</evidence>
<organism evidence="1">
    <name type="scientific">marine metagenome</name>
    <dbReference type="NCBI Taxonomy" id="408172"/>
    <lineage>
        <taxon>unclassified sequences</taxon>
        <taxon>metagenomes</taxon>
        <taxon>ecological metagenomes</taxon>
    </lineage>
</organism>
<gene>
    <name evidence="1" type="ORF">METZ01_LOCUS427462</name>
</gene>
<proteinExistence type="predicted"/>
<protein>
    <recommendedName>
        <fullName evidence="2">Aminoglycoside phosphotransferase domain-containing protein</fullName>
    </recommendedName>
</protein>